<evidence type="ECO:0000313" key="3">
    <source>
        <dbReference type="EMBL" id="THH38544.1"/>
    </source>
</evidence>
<dbReference type="OrthoDB" id="9797912at2"/>
<feature type="chain" id="PRO_5020425773" evidence="2">
    <location>
        <begin position="26"/>
        <end position="209"/>
    </location>
</feature>
<evidence type="ECO:0000313" key="4">
    <source>
        <dbReference type="Proteomes" id="UP000306602"/>
    </source>
</evidence>
<feature type="compositionally biased region" description="Polar residues" evidence="1">
    <location>
        <begin position="37"/>
        <end position="47"/>
    </location>
</feature>
<dbReference type="Gene3D" id="2.60.40.1880">
    <property type="entry name" value="Invasion associated locus B (IalB) protein"/>
    <property type="match status" value="1"/>
</dbReference>
<reference evidence="3 4" key="1">
    <citation type="submission" date="2019-04" db="EMBL/GenBank/DDBJ databases">
        <title>Shimia ponticola sp. nov., isolated from seawater.</title>
        <authorList>
            <person name="Kim Y.-O."/>
            <person name="Yoon J.-H."/>
        </authorList>
    </citation>
    <scope>NUCLEOTIDE SEQUENCE [LARGE SCALE GENOMIC DNA]</scope>
    <source>
        <strain evidence="3 4">MYP11</strain>
    </source>
</reference>
<name>A0A4S4NG09_9RHOB</name>
<keyword evidence="4" id="KW-1185">Reference proteome</keyword>
<evidence type="ECO:0000256" key="1">
    <source>
        <dbReference type="SAM" id="MobiDB-lite"/>
    </source>
</evidence>
<accession>A0A4S4NG09</accession>
<proteinExistence type="predicted"/>
<dbReference type="EMBL" id="SRKY01000001">
    <property type="protein sequence ID" value="THH38544.1"/>
    <property type="molecule type" value="Genomic_DNA"/>
</dbReference>
<sequence length="209" mass="22274">MKRTFETASALAICLGMALGAPAFAQDDQTAAPADESTASDVESQLSLGEDADTPTDLGQMYVKTENGDWEMRCLKTETPENDPCQMYQLLSDETGAPVAEFTLFRLPAGGKAVAGATVTVPLETALPNQLTVQIDGGNTKRYPYAFCTQVGCHARIGLTEQDVNAFKRGNEAVLSIVPAIAPDQKVELKMSLSGFTASYDAVSVIEQQ</sequence>
<dbReference type="Pfam" id="PF06776">
    <property type="entry name" value="IalB"/>
    <property type="match status" value="1"/>
</dbReference>
<evidence type="ECO:0000256" key="2">
    <source>
        <dbReference type="SAM" id="SignalP"/>
    </source>
</evidence>
<dbReference type="InterPro" id="IPR010642">
    <property type="entry name" value="Invasion_prot_B"/>
</dbReference>
<protein>
    <submittedName>
        <fullName evidence="3">Invasion associated locus B family protein</fullName>
    </submittedName>
</protein>
<keyword evidence="2" id="KW-0732">Signal</keyword>
<dbReference type="AlphaFoldDB" id="A0A4S4NG09"/>
<dbReference type="RefSeq" id="WP_136461437.1">
    <property type="nucleotide sequence ID" value="NZ_SRKY01000001.1"/>
</dbReference>
<gene>
    <name evidence="3" type="ORF">E4Z66_02955</name>
</gene>
<organism evidence="3 4">
    <name type="scientific">Aliishimia ponticola</name>
    <dbReference type="NCBI Taxonomy" id="2499833"/>
    <lineage>
        <taxon>Bacteria</taxon>
        <taxon>Pseudomonadati</taxon>
        <taxon>Pseudomonadota</taxon>
        <taxon>Alphaproteobacteria</taxon>
        <taxon>Rhodobacterales</taxon>
        <taxon>Paracoccaceae</taxon>
        <taxon>Aliishimia</taxon>
    </lineage>
</organism>
<feature type="region of interest" description="Disordered" evidence="1">
    <location>
        <begin position="28"/>
        <end position="56"/>
    </location>
</feature>
<comment type="caution">
    <text evidence="3">The sequence shown here is derived from an EMBL/GenBank/DDBJ whole genome shotgun (WGS) entry which is preliminary data.</text>
</comment>
<dbReference type="Proteomes" id="UP000306602">
    <property type="component" value="Unassembled WGS sequence"/>
</dbReference>
<feature type="signal peptide" evidence="2">
    <location>
        <begin position="1"/>
        <end position="25"/>
    </location>
</feature>
<dbReference type="InterPro" id="IPR038696">
    <property type="entry name" value="IalB_sf"/>
</dbReference>